<feature type="transmembrane region" description="Helical" evidence="7">
    <location>
        <begin position="908"/>
        <end position="930"/>
    </location>
</feature>
<evidence type="ECO:0000256" key="2">
    <source>
        <dbReference type="ARBA" id="ARBA00012543"/>
    </source>
</evidence>
<dbReference type="InterPro" id="IPR013616">
    <property type="entry name" value="Chitin_synth_N"/>
</dbReference>
<dbReference type="Pfam" id="PF01644">
    <property type="entry name" value="Chitin_synth_1"/>
    <property type="match status" value="1"/>
</dbReference>
<dbReference type="Proteomes" id="UP001161438">
    <property type="component" value="Chromosome 2"/>
</dbReference>
<dbReference type="PANTHER" id="PTHR22914:SF38">
    <property type="entry name" value="CHITIN SYNTHASE 2"/>
    <property type="match status" value="1"/>
</dbReference>
<evidence type="ECO:0000256" key="4">
    <source>
        <dbReference type="ARBA" id="ARBA00022692"/>
    </source>
</evidence>
<evidence type="ECO:0000259" key="9">
    <source>
        <dbReference type="Pfam" id="PF08407"/>
    </source>
</evidence>
<dbReference type="GO" id="GO:0071555">
    <property type="term" value="P:cell wall organization"/>
    <property type="evidence" value="ECO:0007669"/>
    <property type="project" value="UniProtKB-KW"/>
</dbReference>
<feature type="compositionally biased region" description="Low complexity" evidence="8">
    <location>
        <begin position="10"/>
        <end position="19"/>
    </location>
</feature>
<feature type="domain" description="Chitin synthase N-terminal" evidence="9">
    <location>
        <begin position="238"/>
        <end position="292"/>
    </location>
</feature>
<keyword evidence="3 7" id="KW-0328">Glycosyltransferase</keyword>
<proteinExistence type="inferred from homology"/>
<comment type="catalytic activity">
    <reaction evidence="7">
        <text>[(1-&gt;4)-N-acetyl-beta-D-glucosaminyl](n) + UDP-N-acetyl-alpha-D-glucosamine = [(1-&gt;4)-N-acetyl-beta-D-glucosaminyl](n+1) + UDP + H(+)</text>
        <dbReference type="Rhea" id="RHEA:16637"/>
        <dbReference type="Rhea" id="RHEA-COMP:9593"/>
        <dbReference type="Rhea" id="RHEA-COMP:9595"/>
        <dbReference type="ChEBI" id="CHEBI:15378"/>
        <dbReference type="ChEBI" id="CHEBI:17029"/>
        <dbReference type="ChEBI" id="CHEBI:57705"/>
        <dbReference type="ChEBI" id="CHEBI:58223"/>
        <dbReference type="EC" id="2.4.1.16"/>
    </reaction>
</comment>
<dbReference type="SUPFAM" id="SSF53448">
    <property type="entry name" value="Nucleotide-diphospho-sugar transferases"/>
    <property type="match status" value="1"/>
</dbReference>
<keyword evidence="7" id="KW-0808">Transferase</keyword>
<sequence length="964" mass="110102">MTRNPFMVEPSSGSPGRRGVSNLSRFYTNTSSNSRWANPSEESLEDGYDQSNVFQGLPASPSRAALRYSPDRRHRTQFYRDSAHNSPVAPNRYAANLQESPKRAGEAVINLSEGSNLYPRDNADPPVVDPYHLSPQQHPSNNLFGSGRLYSQSSKYTMSTTSTTAPSLTEADDEKEKYLTSTTSYDDQSTIFSADTFNETKFELNHPTRQQYVRRANSESKRRMVSDLPPPSKKKALLKLDNPIPRGLLDTLPRRNSPEFTEMRYTACTVEPDDFLREGYTLRFAEMNRECQIAICITMYNEDKYSLARTIHSIMKNVAHLCKREKSHVWGPNGWKKVSVILISDGRAKVNQGSLDYLAALGVYQEDMAKASVNGDPVKAHIFELTTQVSINADLDYVSKDIVPVQLVFCLKEENKKKINSHRWLFNAFCPVLQPTVVTLVDVGTRLNNTAIYRLWKVFDMDSNVAGAAGQIKTMKGKWGLKLFNPLVASQNFEYKISNILDKPLESVFGYISVLPGALSAYRYRALKNHEDGTGPLRSYFLGETQEGRDHDVFTANMYLAEDRILCWELVAKRDAKWVLKYVKEATGETDVPEDVSEFISQRRRWLNGAMFAAIYAQLHFYQIWKTKHSVVRKFFLHVEFFYQFVQMLFSWFSIANFVLTFYYLAGSMNLIIKHGEALFIFFKYLIFCDLASLFIISMGNRPQGAKHLFITSMVILSICATYSLICGFVFAFKSLASGTESHKIFVDIVISLLSTYGLYFFSSLMYLDPWHMFTSSIQYFLTLPAFTCTLQIFAFCNTHDVSWGTKGSTQESKQLSKAIVVQGPDGKQIVETDWPQEVDKKFLEIKSRLKEPEFEEPSGNEKQSKNDYYRDIRTRIVMIWMLSNLILIMSIIQVFTPQDTDNGYLIFILWSVAALAAFRVVGSMAFLFMKYLRMIVSYRNKVEGSGSWEFSKMDLSNVFHKKG</sequence>
<reference evidence="10" key="1">
    <citation type="submission" date="2022-10" db="EMBL/GenBank/DDBJ databases">
        <authorList>
            <person name="Byrne P K."/>
        </authorList>
    </citation>
    <scope>NUCLEOTIDE SEQUENCE</scope>
    <source>
        <strain evidence="10">IFO1815</strain>
    </source>
</reference>
<dbReference type="Pfam" id="PF08407">
    <property type="entry name" value="Chitin_synth_1N"/>
    <property type="match status" value="1"/>
</dbReference>
<dbReference type="EC" id="2.4.1.16" evidence="2 7"/>
<evidence type="ECO:0000256" key="8">
    <source>
        <dbReference type="SAM" id="MobiDB-lite"/>
    </source>
</evidence>
<dbReference type="RefSeq" id="XP_056080394.1">
    <property type="nucleotide sequence ID" value="XM_056222820.1"/>
</dbReference>
<keyword evidence="6 7" id="KW-0472">Membrane</keyword>
<dbReference type="GO" id="GO:0006031">
    <property type="term" value="P:chitin biosynthetic process"/>
    <property type="evidence" value="ECO:0007669"/>
    <property type="project" value="UniProtKB-UniRule"/>
</dbReference>
<keyword evidence="11" id="KW-1185">Reference proteome</keyword>
<dbReference type="EMBL" id="OX365758">
    <property type="protein sequence ID" value="CAI4037277.1"/>
    <property type="molecule type" value="Genomic_DNA"/>
</dbReference>
<dbReference type="InterPro" id="IPR029044">
    <property type="entry name" value="Nucleotide-diphossugar_trans"/>
</dbReference>
<dbReference type="PANTHER" id="PTHR22914">
    <property type="entry name" value="CHITIN SYNTHASE"/>
    <property type="match status" value="1"/>
</dbReference>
<feature type="transmembrane region" description="Helical" evidence="7">
    <location>
        <begin position="778"/>
        <end position="797"/>
    </location>
</feature>
<feature type="transmembrane region" description="Helical" evidence="7">
    <location>
        <begin position="877"/>
        <end position="896"/>
    </location>
</feature>
<dbReference type="GO" id="GO:0004100">
    <property type="term" value="F:chitin synthase activity"/>
    <property type="evidence" value="ECO:0007669"/>
    <property type="project" value="UniProtKB-UniRule"/>
</dbReference>
<dbReference type="GO" id="GO:0005886">
    <property type="term" value="C:plasma membrane"/>
    <property type="evidence" value="ECO:0007669"/>
    <property type="project" value="UniProtKB-SubCell"/>
</dbReference>
<feature type="compositionally biased region" description="Basic and acidic residues" evidence="8">
    <location>
        <begin position="216"/>
        <end position="225"/>
    </location>
</feature>
<evidence type="ECO:0000313" key="10">
    <source>
        <dbReference type="EMBL" id="CAI4037277.1"/>
    </source>
</evidence>
<organism evidence="10 11">
    <name type="scientific">Saccharomyces mikatae IFO 1815</name>
    <dbReference type="NCBI Taxonomy" id="226126"/>
    <lineage>
        <taxon>Eukaryota</taxon>
        <taxon>Fungi</taxon>
        <taxon>Dikarya</taxon>
        <taxon>Ascomycota</taxon>
        <taxon>Saccharomycotina</taxon>
        <taxon>Saccharomycetes</taxon>
        <taxon>Saccharomycetales</taxon>
        <taxon>Saccharomycetaceae</taxon>
        <taxon>Saccharomyces</taxon>
    </lineage>
</organism>
<comment type="function">
    <text evidence="7">Polymerizes chitin, a structural polymer of the cell wall and septum, by transferring the sugar moiety of UDP-GlcNAc to the non-reducing end of the growing chitin polymer.</text>
</comment>
<protein>
    <recommendedName>
        <fullName evidence="2 7">Chitin synthase</fullName>
        <ecNumber evidence="2 7">2.4.1.16</ecNumber>
    </recommendedName>
</protein>
<keyword evidence="7" id="KW-1003">Cell membrane</keyword>
<accession>A0AA35NE17</accession>
<feature type="transmembrane region" description="Helical" evidence="7">
    <location>
        <begin position="745"/>
        <end position="766"/>
    </location>
</feature>
<keyword evidence="4 7" id="KW-0812">Transmembrane</keyword>
<evidence type="ECO:0000256" key="1">
    <source>
        <dbReference type="ARBA" id="ARBA00004141"/>
    </source>
</evidence>
<comment type="subcellular location">
    <subcellularLocation>
        <location evidence="7">Cell membrane</location>
        <topology evidence="7">Multi-pass membrane protein</topology>
    </subcellularLocation>
    <subcellularLocation>
        <location evidence="1">Membrane</location>
        <topology evidence="1">Multi-pass membrane protein</topology>
    </subcellularLocation>
</comment>
<feature type="region of interest" description="Disordered" evidence="8">
    <location>
        <begin position="215"/>
        <end position="235"/>
    </location>
</feature>
<feature type="transmembrane region" description="Helical" evidence="7">
    <location>
        <begin position="678"/>
        <end position="697"/>
    </location>
</feature>
<dbReference type="GO" id="GO:0030428">
    <property type="term" value="C:cell septum"/>
    <property type="evidence" value="ECO:0007669"/>
    <property type="project" value="TreeGrafter"/>
</dbReference>
<evidence type="ECO:0000256" key="6">
    <source>
        <dbReference type="ARBA" id="ARBA00023136"/>
    </source>
</evidence>
<evidence type="ECO:0000256" key="5">
    <source>
        <dbReference type="ARBA" id="ARBA00022989"/>
    </source>
</evidence>
<evidence type="ECO:0000256" key="3">
    <source>
        <dbReference type="ARBA" id="ARBA00022676"/>
    </source>
</evidence>
<keyword evidence="5 7" id="KW-1133">Transmembrane helix</keyword>
<feature type="compositionally biased region" description="Polar residues" evidence="8">
    <location>
        <begin position="21"/>
        <end position="41"/>
    </location>
</feature>
<evidence type="ECO:0000313" key="11">
    <source>
        <dbReference type="Proteomes" id="UP001161438"/>
    </source>
</evidence>
<feature type="region of interest" description="Disordered" evidence="8">
    <location>
        <begin position="1"/>
        <end position="62"/>
    </location>
</feature>
<dbReference type="GeneID" id="80916490"/>
<keyword evidence="7" id="KW-0961">Cell wall biogenesis/degradation</keyword>
<dbReference type="InterPro" id="IPR004835">
    <property type="entry name" value="Chitin_synth"/>
</dbReference>
<dbReference type="CDD" id="cd04190">
    <property type="entry name" value="Chitin_synth_C"/>
    <property type="match status" value="1"/>
</dbReference>
<feature type="transmembrane region" description="Helical" evidence="7">
    <location>
        <begin position="645"/>
        <end position="666"/>
    </location>
</feature>
<name>A0AA35NE17_SACMI</name>
<gene>
    <name evidence="10" type="primary">SMKI02G1450</name>
    <name evidence="10" type="ORF">SMKI_02G1450</name>
</gene>
<dbReference type="AlphaFoldDB" id="A0AA35NE17"/>
<feature type="transmembrane region" description="Helical" evidence="7">
    <location>
        <begin position="709"/>
        <end position="733"/>
    </location>
</feature>
<comment type="similarity">
    <text evidence="7">Belongs to the chitin synthase family.</text>
</comment>
<evidence type="ECO:0000256" key="7">
    <source>
        <dbReference type="RuleBase" id="RU366040"/>
    </source>
</evidence>